<name>A0A4R4ZQP8_9ACTN</name>
<comment type="similarity">
    <text evidence="1">Belongs to the universal stress protein A family.</text>
</comment>
<dbReference type="AlphaFoldDB" id="A0A4R4ZQP8"/>
<dbReference type="PANTHER" id="PTHR46268:SF6">
    <property type="entry name" value="UNIVERSAL STRESS PROTEIN UP12"/>
    <property type="match status" value="1"/>
</dbReference>
<reference evidence="3 4" key="1">
    <citation type="submission" date="2019-03" db="EMBL/GenBank/DDBJ databases">
        <title>Draft genome sequences of novel Actinobacteria.</title>
        <authorList>
            <person name="Sahin N."/>
            <person name="Ay H."/>
            <person name="Saygin H."/>
        </authorList>
    </citation>
    <scope>NUCLEOTIDE SEQUENCE [LARGE SCALE GENOMIC DNA]</scope>
    <source>
        <strain evidence="3 4">JCM 13523</strain>
    </source>
</reference>
<evidence type="ECO:0000256" key="1">
    <source>
        <dbReference type="ARBA" id="ARBA00008791"/>
    </source>
</evidence>
<dbReference type="OrthoDB" id="5179911at2"/>
<dbReference type="InterPro" id="IPR006015">
    <property type="entry name" value="Universal_stress_UspA"/>
</dbReference>
<keyword evidence="4" id="KW-1185">Reference proteome</keyword>
<dbReference type="EMBL" id="SMKX01000022">
    <property type="protein sequence ID" value="TDD60660.1"/>
    <property type="molecule type" value="Genomic_DNA"/>
</dbReference>
<dbReference type="Gene3D" id="3.40.50.620">
    <property type="entry name" value="HUPs"/>
    <property type="match status" value="2"/>
</dbReference>
<gene>
    <name evidence="3" type="ORF">E1263_10300</name>
</gene>
<dbReference type="Proteomes" id="UP000295124">
    <property type="component" value="Unassembled WGS sequence"/>
</dbReference>
<feature type="domain" description="UspA" evidence="2">
    <location>
        <begin position="7"/>
        <end position="142"/>
    </location>
</feature>
<accession>A0A4R4ZQP8</accession>
<evidence type="ECO:0000259" key="2">
    <source>
        <dbReference type="Pfam" id="PF00582"/>
    </source>
</evidence>
<dbReference type="Pfam" id="PF00582">
    <property type="entry name" value="Usp"/>
    <property type="match status" value="2"/>
</dbReference>
<organism evidence="3 4">
    <name type="scientific">Kribbella antibiotica</name>
    <dbReference type="NCBI Taxonomy" id="190195"/>
    <lineage>
        <taxon>Bacteria</taxon>
        <taxon>Bacillati</taxon>
        <taxon>Actinomycetota</taxon>
        <taxon>Actinomycetes</taxon>
        <taxon>Propionibacteriales</taxon>
        <taxon>Kribbellaceae</taxon>
        <taxon>Kribbella</taxon>
    </lineage>
</organism>
<dbReference type="PANTHER" id="PTHR46268">
    <property type="entry name" value="STRESS RESPONSE PROTEIN NHAX"/>
    <property type="match status" value="1"/>
</dbReference>
<dbReference type="PRINTS" id="PR01438">
    <property type="entry name" value="UNVRSLSTRESS"/>
</dbReference>
<dbReference type="InterPro" id="IPR014729">
    <property type="entry name" value="Rossmann-like_a/b/a_fold"/>
</dbReference>
<dbReference type="SUPFAM" id="SSF52402">
    <property type="entry name" value="Adenine nucleotide alpha hydrolases-like"/>
    <property type="match status" value="2"/>
</dbReference>
<comment type="caution">
    <text evidence="3">The sequence shown here is derived from an EMBL/GenBank/DDBJ whole genome shotgun (WGS) entry which is preliminary data.</text>
</comment>
<evidence type="ECO:0000313" key="4">
    <source>
        <dbReference type="Proteomes" id="UP000295124"/>
    </source>
</evidence>
<dbReference type="InterPro" id="IPR006016">
    <property type="entry name" value="UspA"/>
</dbReference>
<evidence type="ECO:0000313" key="3">
    <source>
        <dbReference type="EMBL" id="TDD60660.1"/>
    </source>
</evidence>
<proteinExistence type="inferred from homology"/>
<dbReference type="RefSeq" id="WP_132166985.1">
    <property type="nucleotide sequence ID" value="NZ_SMKX01000022.1"/>
</dbReference>
<feature type="domain" description="UspA" evidence="2">
    <location>
        <begin position="153"/>
        <end position="290"/>
    </location>
</feature>
<protein>
    <submittedName>
        <fullName evidence="3">Universal stress protein</fullName>
    </submittedName>
</protein>
<sequence length="290" mass="30150">MSLKTIDPVVACYDGSPGSSAALRWATAEAVRQLAPLRIVRVFEPGPMGYPTADSEPIADVRRVQEAALDLLANDIRLQHPPLTVDAVLIDGSTASALIDESFHARLSVLGSRGLGGWTDILLGSVVTQVGTHAAGPVVVVPAPAPRTQDRPTIVVGVDGSKTSAKAIGFAFDQAEARSARVVAVNVTPHPAPTFSGGLGLLVFDPADIANEDRLLVAESLAGAETDYPDVELEVRLMSGHPSQALVLAAENAELLVVGSRGRDGFASLLLGSVSLSVLQHARCPVAIVR</sequence>